<dbReference type="Gene3D" id="4.10.510.10">
    <property type="entry name" value="Pyruvoyl-Dependent Histidine Decarboxylas, subunit A"/>
    <property type="match status" value="1"/>
</dbReference>
<dbReference type="InterPro" id="IPR016106">
    <property type="entry name" value="Pyr-dep_his-deCO2ase_N"/>
</dbReference>
<dbReference type="PIRSF" id="PIRSF001341">
    <property type="entry name" value="His_decarboxylas"/>
    <property type="match status" value="1"/>
</dbReference>
<dbReference type="SFLD" id="SFLDG01171">
    <property type="entry name" value="Pyruvoyl-dependent_histidine_d"/>
    <property type="match status" value="1"/>
</dbReference>
<reference evidence="13" key="1">
    <citation type="submission" date="2016-11" db="EMBL/GenBank/DDBJ databases">
        <authorList>
            <person name="Varghese N."/>
            <person name="Submissions S."/>
        </authorList>
    </citation>
    <scope>NUCLEOTIDE SEQUENCE [LARGE SCALE GENOMIC DNA]</scope>
    <source>
        <strain evidence="13">DSM 26884</strain>
    </source>
</reference>
<keyword evidence="4 6" id="KW-0670">Pyruvate</keyword>
<evidence type="ECO:0000256" key="4">
    <source>
        <dbReference type="ARBA" id="ARBA00023317"/>
    </source>
</evidence>
<dbReference type="InterPro" id="IPR003427">
    <property type="entry name" value="His_de-COase_proenz"/>
</dbReference>
<dbReference type="InterPro" id="IPR016104">
    <property type="entry name" value="Pyr-dep_his/arg-deCO2ase"/>
</dbReference>
<dbReference type="AlphaFoldDB" id="A0A1M6BVZ7"/>
<keyword evidence="3 6" id="KW-0456">Lyase</keyword>
<evidence type="ECO:0000313" key="13">
    <source>
        <dbReference type="Proteomes" id="UP000184192"/>
    </source>
</evidence>
<dbReference type="RefSeq" id="WP_073312774.1">
    <property type="nucleotide sequence ID" value="NZ_FQZN01000003.1"/>
</dbReference>
<evidence type="ECO:0000256" key="5">
    <source>
        <dbReference type="ARBA" id="ARBA00047889"/>
    </source>
</evidence>
<keyword evidence="13" id="KW-1185">Reference proteome</keyword>
<evidence type="ECO:0000256" key="11">
    <source>
        <dbReference type="PIRSR" id="PIRSR001341-5"/>
    </source>
</evidence>
<feature type="binding site" evidence="8">
    <location>
        <position position="86"/>
    </location>
    <ligand>
        <name>substrate</name>
    </ligand>
</feature>
<accession>A0A1M6BVZ7</accession>
<name>A0A1M6BVZ7_9BACE</name>
<evidence type="ECO:0000256" key="10">
    <source>
        <dbReference type="PIRSR" id="PIRSR001341-4"/>
    </source>
</evidence>
<evidence type="ECO:0000313" key="12">
    <source>
        <dbReference type="EMBL" id="SHI52929.1"/>
    </source>
</evidence>
<dbReference type="EMBL" id="FQZN01000003">
    <property type="protein sequence ID" value="SHI52929.1"/>
    <property type="molecule type" value="Genomic_DNA"/>
</dbReference>
<dbReference type="Pfam" id="PF02329">
    <property type="entry name" value="HDC"/>
    <property type="match status" value="1"/>
</dbReference>
<evidence type="ECO:0000256" key="3">
    <source>
        <dbReference type="ARBA" id="ARBA00023239"/>
    </source>
</evidence>
<evidence type="ECO:0000256" key="8">
    <source>
        <dbReference type="PIRSR" id="PIRSR001341-2"/>
    </source>
</evidence>
<feature type="chain" id="PRO_5036523691" description="Histidine decarboxylase alpha chain" evidence="11">
    <location>
        <begin position="87"/>
        <end position="299"/>
    </location>
</feature>
<evidence type="ECO:0000256" key="7">
    <source>
        <dbReference type="PIRSR" id="PIRSR001341-1"/>
    </source>
</evidence>
<evidence type="ECO:0000256" key="2">
    <source>
        <dbReference type="ARBA" id="ARBA00022793"/>
    </source>
</evidence>
<dbReference type="GO" id="GO:0006547">
    <property type="term" value="P:L-histidine metabolic process"/>
    <property type="evidence" value="ECO:0007669"/>
    <property type="project" value="UniProtKB-UniRule"/>
</dbReference>
<keyword evidence="6" id="KW-0865">Zymogen</keyword>
<evidence type="ECO:0000256" key="1">
    <source>
        <dbReference type="ARBA" id="ARBA00001928"/>
    </source>
</evidence>
<dbReference type="SUPFAM" id="SSF56271">
    <property type="entry name" value="Pyruvoyl-dependent histidine and arginine decarboxylases"/>
    <property type="match status" value="1"/>
</dbReference>
<gene>
    <name evidence="12" type="ORF">SAMN05444350_103186</name>
</gene>
<proteinExistence type="predicted"/>
<dbReference type="GeneID" id="92711001"/>
<comment type="catalytic activity">
    <reaction evidence="5">
        <text>L-histidine + H(+) = histamine + CO2</text>
        <dbReference type="Rhea" id="RHEA:20840"/>
        <dbReference type="ChEBI" id="CHEBI:15378"/>
        <dbReference type="ChEBI" id="CHEBI:16526"/>
        <dbReference type="ChEBI" id="CHEBI:57595"/>
        <dbReference type="ChEBI" id="CHEBI:58432"/>
        <dbReference type="EC" id="4.1.1.22"/>
    </reaction>
</comment>
<evidence type="ECO:0000256" key="6">
    <source>
        <dbReference type="PIRNR" id="PIRNR001341"/>
    </source>
</evidence>
<protein>
    <recommendedName>
        <fullName evidence="6">Histidine decarboxylase proenzyme</fullName>
    </recommendedName>
</protein>
<comment type="cofactor">
    <cofactor evidence="1 6">
        <name>pyruvate</name>
        <dbReference type="ChEBI" id="CHEBI:15361"/>
    </cofactor>
</comment>
<feature type="binding site" evidence="8">
    <location>
        <position position="68"/>
    </location>
    <ligand>
        <name>substrate</name>
    </ligand>
</feature>
<feature type="site" description="Cleavage (non-hydrolytic)" evidence="9">
    <location>
        <begin position="86"/>
        <end position="87"/>
    </location>
</feature>
<feature type="modified residue" description="Pyruvic acid (Ser)" evidence="10">
    <location>
        <position position="87"/>
    </location>
</feature>
<dbReference type="Proteomes" id="UP000184192">
    <property type="component" value="Unassembled WGS sequence"/>
</dbReference>
<keyword evidence="2 6" id="KW-0210">Decarboxylase</keyword>
<dbReference type="InterPro" id="IPR016105">
    <property type="entry name" value="Pyr-dep_his/arg-deCO2ase_sand"/>
</dbReference>
<dbReference type="Gene3D" id="3.50.20.10">
    <property type="entry name" value="Pyruvoyl-Dependent Histidine Decarboxylase, subunit B"/>
    <property type="match status" value="1"/>
</dbReference>
<dbReference type="GO" id="GO:0004398">
    <property type="term" value="F:histidine decarboxylase activity"/>
    <property type="evidence" value="ECO:0007669"/>
    <property type="project" value="UniProtKB-UniRule"/>
</dbReference>
<feature type="chain" id="PRO_5036523692" description="Histidine decarboxylase beta chain" evidence="11">
    <location>
        <begin position="1"/>
        <end position="86"/>
    </location>
</feature>
<dbReference type="SFLD" id="SFLDS00055">
    <property type="entry name" value="Pyruvoyl-Dependent_Histidine/A"/>
    <property type="match status" value="1"/>
</dbReference>
<evidence type="ECO:0000256" key="9">
    <source>
        <dbReference type="PIRSR" id="PIRSR001341-3"/>
    </source>
</evidence>
<comment type="subunit">
    <text evidence="6">The proenzyme is a hexamer of identical pi chains; each pi chain monomer is cleaved to form a small (or beta) chain and a large (or alpha) chain by non-hydrolytic self-catalysis.</text>
</comment>
<dbReference type="eggNOG" id="ENOG502Z80V">
    <property type="taxonomic scope" value="Bacteria"/>
</dbReference>
<feature type="active site" description="Proton donor" evidence="7">
    <location>
        <position position="194"/>
    </location>
</feature>
<sequence length="299" mass="32888">MKDLVAGIKYDAAKVIEQAVGPSKEFCMGYMNPGAPNGQGYISTMKLSVGTVDVKDLDVVTENIVSYDRCEKNDAYIGQINMLTVSSFCGQNGAVWGYDLAVHEDIATGKEKPMYMQEQPDGKPAIPVYNARPLLEASERLFGREGQRRFPPMPGAHVICANKDVTARGPVWVWSAIGIAILKNRSDGSCLFIEDANTYGDDRTTEAEIIGFLEGSLRKVTNSIVLCGQDQSVEYDRIYVGYKYTFVEPNQVGCALTCAPYIYLAQNAIPEGMKAADLKGMPIDEWEKKLGLEHLAMIE</sequence>
<organism evidence="12 13">
    <name type="scientific">Bacteroides stercorirosoris</name>
    <dbReference type="NCBI Taxonomy" id="871324"/>
    <lineage>
        <taxon>Bacteria</taxon>
        <taxon>Pseudomonadati</taxon>
        <taxon>Bacteroidota</taxon>
        <taxon>Bacteroidia</taxon>
        <taxon>Bacteroidales</taxon>
        <taxon>Bacteroidaceae</taxon>
        <taxon>Bacteroides</taxon>
    </lineage>
</organism>